<dbReference type="eggNOG" id="ENOG502ZBYB">
    <property type="taxonomic scope" value="Bacteria"/>
</dbReference>
<dbReference type="Proteomes" id="UP000007257">
    <property type="component" value="Chromosome"/>
</dbReference>
<proteinExistence type="predicted"/>
<gene>
    <name evidence="1" type="ordered locus">Rahaq_2531</name>
</gene>
<reference evidence="1 2" key="2">
    <citation type="journal article" date="2012" name="J. Bacteriol.">
        <title>Complete Genome Sequence of Rahnella sp. Strain Y9602, a Gammaproteobacterium Isolate from Metal- and Radionuclide-Contaminated Soil.</title>
        <authorList>
            <person name="Martinez R.J."/>
            <person name="Bruce D."/>
            <person name="Detter C."/>
            <person name="Goodwin L.A."/>
            <person name="Han J."/>
            <person name="Han C.S."/>
            <person name="Held B."/>
            <person name="Land M.L."/>
            <person name="Mikhailova N."/>
            <person name="Nolan M."/>
            <person name="Pennacchio L."/>
            <person name="Pitluck S."/>
            <person name="Tapia R."/>
            <person name="Woyke T."/>
            <person name="Sobecky P.A."/>
        </authorList>
    </citation>
    <scope>NUCLEOTIDE SEQUENCE [LARGE SCALE GENOMIC DNA]</scope>
    <source>
        <strain evidence="1 2">Y9602</strain>
    </source>
</reference>
<dbReference type="InterPro" id="IPR019708">
    <property type="entry name" value="Phage_HP1_Orf24"/>
</dbReference>
<protein>
    <recommendedName>
        <fullName evidence="3">DUF2597 family protein</fullName>
    </recommendedName>
</protein>
<organism evidence="1 2">
    <name type="scientific">Rahnella sp. (strain Y9602)</name>
    <dbReference type="NCBI Taxonomy" id="2703885"/>
    <lineage>
        <taxon>Bacteria</taxon>
        <taxon>Pseudomonadati</taxon>
        <taxon>Pseudomonadota</taxon>
        <taxon>Gammaproteobacteria</taxon>
        <taxon>Enterobacterales</taxon>
        <taxon>Yersiniaceae</taxon>
        <taxon>Rahnella</taxon>
    </lineage>
</organism>
<evidence type="ECO:0000313" key="1">
    <source>
        <dbReference type="EMBL" id="ADW74138.1"/>
    </source>
</evidence>
<accession>A0A0H3FAU1</accession>
<reference evidence="2" key="1">
    <citation type="submission" date="2011-01" db="EMBL/GenBank/DDBJ databases">
        <title>Complete sequence of chromosome of Rahnella sp. Y9602.</title>
        <authorList>
            <consortium name="US DOE Joint Genome Institute"/>
            <person name="Lucas S."/>
            <person name="Copeland A."/>
            <person name="Lapidus A."/>
            <person name="Cheng J.-F."/>
            <person name="Goodwin L."/>
            <person name="Pitluck S."/>
            <person name="Lu M."/>
            <person name="Detter J.C."/>
            <person name="Han C."/>
            <person name="Tapia R."/>
            <person name="Land M."/>
            <person name="Hauser L."/>
            <person name="Kyrpides N."/>
            <person name="Ivanova N."/>
            <person name="Ovchinnikova G."/>
            <person name="Pagani I."/>
            <person name="Sobecky P.A."/>
            <person name="Martinez R.J."/>
            <person name="Woyke T."/>
        </authorList>
    </citation>
    <scope>NUCLEOTIDE SEQUENCE [LARGE SCALE GENOMIC DNA]</scope>
    <source>
        <strain evidence="2">Y9602</strain>
    </source>
</reference>
<dbReference type="HOGENOM" id="CLU_146706_0_0_6"/>
<dbReference type="EMBL" id="CP002505">
    <property type="protein sequence ID" value="ADW74138.1"/>
    <property type="molecule type" value="Genomic_DNA"/>
</dbReference>
<evidence type="ECO:0000313" key="2">
    <source>
        <dbReference type="Proteomes" id="UP000007257"/>
    </source>
</evidence>
<sequence>MKRISGQSTDVRIDGDLIHIEKVSLDITDNTAAASTQGVPDGHVSGDVAAEGEIEISTKVLTQLTAIARRAGSWRGIDPVDLMFYAKAGNEELKIEAFGCKLVVSNLLDNDPKGGSTLSHKIKYMVTSPQFVRINGVPYLEDEDTRNLIG</sequence>
<dbReference type="RefSeq" id="WP_013575838.1">
    <property type="nucleotide sequence ID" value="NC_015061.1"/>
</dbReference>
<dbReference type="Pfam" id="PF10772">
    <property type="entry name" value="Phage_HP1_Orf24"/>
    <property type="match status" value="1"/>
</dbReference>
<dbReference type="AlphaFoldDB" id="A0A0H3FAU1"/>
<dbReference type="KEGG" id="rah:Rahaq_2531"/>
<name>A0A0H3FAU1_RAHSY</name>
<evidence type="ECO:0008006" key="3">
    <source>
        <dbReference type="Google" id="ProtNLM"/>
    </source>
</evidence>
<dbReference type="OrthoDB" id="6104125at2"/>